<proteinExistence type="predicted"/>
<evidence type="ECO:0000313" key="3">
    <source>
        <dbReference type="Proteomes" id="UP000712600"/>
    </source>
</evidence>
<sequence>MGTCGNGPKRDGPMRVADHAQNWRCFITFYVSSPTLKRFSRQSTTVASLHRRATTGASLCLCSTTMSYSASGHHIVFELQQRSLKEKAACSHHRHTPPSTTNKSPSDESVGCGRNCLGACCLNAATAARALKSVLQGILLSSEGSKPPCLVEEKQFDRESAAISPSLSSLHYLSEPRAPLVTPSKHPLSSYPRVFCDLISDCENPQLDHSLQDSFTDPVSSFMTSTRNHQGSPMFAMFRSTNWQFSLSPPPSLILRTRSERLECAMEFLEVFRDICGEKGGKMIMDGGISTLTRVGPTRVPLPGRPHQKLDEELTRVGRRGLRLMTSTRVAVIAGVVAEAYVVVSGEDHVESRERDKLLEVFLGRAETVAEDRKFAGLVGWVLAGMGQSGMGLCGLRITRRTGVASSLSTFLVRFWSDSRDSLPLLLLFIVEPPPELLFVFVPPPASGHHIVFELQQRSLTEKAACSHHRHTPPFTTNKSPSDESVGCGRNCLGACCLNAATAVRALKSVLQGILLSSEGYEMISVIQDGLQPRLLLEKQFDRESAAISPILSSLHSLSEPRAPLVTPSKQPLSSYPRVFCNPVSDCENPQLDHSLQDSFTDPVSRAIPLLHIFENLIEFPFKIKDVCNVQKHKLTILSISSAIFDFENSIRGNYLILILVYGFN</sequence>
<reference evidence="2" key="1">
    <citation type="submission" date="2019-12" db="EMBL/GenBank/DDBJ databases">
        <title>Genome sequencing and annotation of Brassica cretica.</title>
        <authorList>
            <person name="Studholme D.J."/>
            <person name="Sarris P."/>
        </authorList>
    </citation>
    <scope>NUCLEOTIDE SEQUENCE</scope>
    <source>
        <strain evidence="2">PFS-109/04</strain>
        <tissue evidence="2">Leaf</tissue>
    </source>
</reference>
<name>A0A8S9PD62_BRACR</name>
<gene>
    <name evidence="2" type="ORF">F2Q69_00046714</name>
</gene>
<accession>A0A8S9PD62</accession>
<feature type="region of interest" description="Disordered" evidence="1">
    <location>
        <begin position="88"/>
        <end position="107"/>
    </location>
</feature>
<organism evidence="2 3">
    <name type="scientific">Brassica cretica</name>
    <name type="common">Mustard</name>
    <dbReference type="NCBI Taxonomy" id="69181"/>
    <lineage>
        <taxon>Eukaryota</taxon>
        <taxon>Viridiplantae</taxon>
        <taxon>Streptophyta</taxon>
        <taxon>Embryophyta</taxon>
        <taxon>Tracheophyta</taxon>
        <taxon>Spermatophyta</taxon>
        <taxon>Magnoliopsida</taxon>
        <taxon>eudicotyledons</taxon>
        <taxon>Gunneridae</taxon>
        <taxon>Pentapetalae</taxon>
        <taxon>rosids</taxon>
        <taxon>malvids</taxon>
        <taxon>Brassicales</taxon>
        <taxon>Brassicaceae</taxon>
        <taxon>Brassiceae</taxon>
        <taxon>Brassica</taxon>
    </lineage>
</organism>
<evidence type="ECO:0000313" key="2">
    <source>
        <dbReference type="EMBL" id="KAF3521443.1"/>
    </source>
</evidence>
<dbReference type="AlphaFoldDB" id="A0A8S9PD62"/>
<protein>
    <submittedName>
        <fullName evidence="2">Uncharacterized protein</fullName>
    </submittedName>
</protein>
<evidence type="ECO:0000256" key="1">
    <source>
        <dbReference type="SAM" id="MobiDB-lite"/>
    </source>
</evidence>
<dbReference type="EMBL" id="QGKX02001347">
    <property type="protein sequence ID" value="KAF3521443.1"/>
    <property type="molecule type" value="Genomic_DNA"/>
</dbReference>
<comment type="caution">
    <text evidence="2">The sequence shown here is derived from an EMBL/GenBank/DDBJ whole genome shotgun (WGS) entry which is preliminary data.</text>
</comment>
<dbReference type="Proteomes" id="UP000712600">
    <property type="component" value="Unassembled WGS sequence"/>
</dbReference>